<dbReference type="AlphaFoldDB" id="A0A5J6J937"/>
<dbReference type="PANTHER" id="PTHR10000">
    <property type="entry name" value="PHOSPHOSERINE PHOSPHATASE"/>
    <property type="match status" value="1"/>
</dbReference>
<dbReference type="InterPro" id="IPR000150">
    <property type="entry name" value="Cof"/>
</dbReference>
<organism evidence="1 2">
    <name type="scientific">Streptomyces vinaceus</name>
    <dbReference type="NCBI Taxonomy" id="1960"/>
    <lineage>
        <taxon>Bacteria</taxon>
        <taxon>Bacillati</taxon>
        <taxon>Actinomycetota</taxon>
        <taxon>Actinomycetes</taxon>
        <taxon>Kitasatosporales</taxon>
        <taxon>Streptomycetaceae</taxon>
        <taxon>Streptomyces</taxon>
    </lineage>
</organism>
<dbReference type="PANTHER" id="PTHR10000:SF8">
    <property type="entry name" value="HAD SUPERFAMILY HYDROLASE-LIKE, TYPE 3"/>
    <property type="match status" value="1"/>
</dbReference>
<dbReference type="InterPro" id="IPR023214">
    <property type="entry name" value="HAD_sf"/>
</dbReference>
<dbReference type="KEGG" id="svn:CP980_14270"/>
<sequence>MTSAPLSALPFALIATDLDGTLLRAGDTVSARSYAALATARAAGAQHIIVTGRPVPQVRHVLDDLGYEGLAVCGQGAQVYDTAGARLLHSVALDRELAEVALGKIEAEIGEVYAAVNQEGLDAEMLIGPGYRMWHPHLPTVRVRRRGDLWAAPINKVLLQHPELDDDELTRVARAVVGDLVNVTMAGEHTVELQPPGVSKASGLELAAQALGVGPASTIAFGDMPNDIPMFAWAAHGVAMANAHRELMAVADELTLSNEQDGIAVVLERLYAH</sequence>
<dbReference type="Proteomes" id="UP000325563">
    <property type="component" value="Chromosome"/>
</dbReference>
<dbReference type="GeneID" id="95611718"/>
<dbReference type="SFLD" id="SFLDS00003">
    <property type="entry name" value="Haloacid_Dehalogenase"/>
    <property type="match status" value="1"/>
</dbReference>
<dbReference type="NCBIfam" id="TIGR00099">
    <property type="entry name" value="Cof-subfamily"/>
    <property type="match status" value="1"/>
</dbReference>
<dbReference type="SFLD" id="SFLDG01140">
    <property type="entry name" value="C2.B:_Phosphomannomutase_and_P"/>
    <property type="match status" value="1"/>
</dbReference>
<dbReference type="InterPro" id="IPR036412">
    <property type="entry name" value="HAD-like_sf"/>
</dbReference>
<reference evidence="1 2" key="1">
    <citation type="submission" date="2017-09" db="EMBL/GenBank/DDBJ databases">
        <authorList>
            <person name="Lee N."/>
            <person name="Cho B.-K."/>
        </authorList>
    </citation>
    <scope>NUCLEOTIDE SEQUENCE [LARGE SCALE GENOMIC DNA]</scope>
    <source>
        <strain evidence="1 2">ATCC 27476</strain>
    </source>
</reference>
<proteinExistence type="predicted"/>
<keyword evidence="2" id="KW-1185">Reference proteome</keyword>
<dbReference type="GO" id="GO:0005829">
    <property type="term" value="C:cytosol"/>
    <property type="evidence" value="ECO:0007669"/>
    <property type="project" value="TreeGrafter"/>
</dbReference>
<dbReference type="InterPro" id="IPR006379">
    <property type="entry name" value="HAD-SF_hydro_IIB"/>
</dbReference>
<dbReference type="SUPFAM" id="SSF56784">
    <property type="entry name" value="HAD-like"/>
    <property type="match status" value="1"/>
</dbReference>
<dbReference type="GO" id="GO:0000287">
    <property type="term" value="F:magnesium ion binding"/>
    <property type="evidence" value="ECO:0007669"/>
    <property type="project" value="TreeGrafter"/>
</dbReference>
<gene>
    <name evidence="1" type="ORF">CP980_14270</name>
</gene>
<evidence type="ECO:0000313" key="2">
    <source>
        <dbReference type="Proteomes" id="UP000325563"/>
    </source>
</evidence>
<dbReference type="RefSeq" id="WP_123513095.1">
    <property type="nucleotide sequence ID" value="NZ_BNBW01000007.1"/>
</dbReference>
<dbReference type="Pfam" id="PF08282">
    <property type="entry name" value="Hydrolase_3"/>
    <property type="match status" value="1"/>
</dbReference>
<dbReference type="Gene3D" id="3.30.1240.10">
    <property type="match status" value="1"/>
</dbReference>
<evidence type="ECO:0000313" key="1">
    <source>
        <dbReference type="EMBL" id="QEV46111.1"/>
    </source>
</evidence>
<dbReference type="Gene3D" id="3.40.50.1000">
    <property type="entry name" value="HAD superfamily/HAD-like"/>
    <property type="match status" value="1"/>
</dbReference>
<dbReference type="EMBL" id="CP023692">
    <property type="protein sequence ID" value="QEV46111.1"/>
    <property type="molecule type" value="Genomic_DNA"/>
</dbReference>
<name>A0A5J6J937_STRVI</name>
<dbReference type="NCBIfam" id="TIGR01484">
    <property type="entry name" value="HAD-SF-IIB"/>
    <property type="match status" value="1"/>
</dbReference>
<accession>A0A5J6J937</accession>
<protein>
    <submittedName>
        <fullName evidence="1">HAD family phosphatase</fullName>
    </submittedName>
</protein>
<dbReference type="GO" id="GO:0016791">
    <property type="term" value="F:phosphatase activity"/>
    <property type="evidence" value="ECO:0007669"/>
    <property type="project" value="TreeGrafter"/>
</dbReference>